<name>A0A7G9FNK1_9FIRM</name>
<evidence type="ECO:0000256" key="7">
    <source>
        <dbReference type="ARBA" id="ARBA00029447"/>
    </source>
</evidence>
<proteinExistence type="inferred from homology"/>
<evidence type="ECO:0000313" key="11">
    <source>
        <dbReference type="EMBL" id="QNM00133.1"/>
    </source>
</evidence>
<dbReference type="PROSITE" id="PS50111">
    <property type="entry name" value="CHEMOTAXIS_TRANSDUC_2"/>
    <property type="match status" value="1"/>
</dbReference>
<dbReference type="InterPro" id="IPR033463">
    <property type="entry name" value="sCache_3"/>
</dbReference>
<keyword evidence="6 8" id="KW-0807">Transducer</keyword>
<dbReference type="Gene3D" id="6.10.340.10">
    <property type="match status" value="1"/>
</dbReference>
<dbReference type="PANTHER" id="PTHR32089">
    <property type="entry name" value="METHYL-ACCEPTING CHEMOTAXIS PROTEIN MCPB"/>
    <property type="match status" value="1"/>
</dbReference>
<dbReference type="AlphaFoldDB" id="A0A7G9FNK1"/>
<dbReference type="GO" id="GO:0007165">
    <property type="term" value="P:signal transduction"/>
    <property type="evidence" value="ECO:0007669"/>
    <property type="project" value="UniProtKB-KW"/>
</dbReference>
<feature type="domain" description="Methyl-accepting transducer" evidence="10">
    <location>
        <begin position="275"/>
        <end position="532"/>
    </location>
</feature>
<dbReference type="RefSeq" id="WP_118374754.1">
    <property type="nucleotide sequence ID" value="NZ_CP060632.1"/>
</dbReference>
<evidence type="ECO:0000259" key="10">
    <source>
        <dbReference type="PROSITE" id="PS50111"/>
    </source>
</evidence>
<evidence type="ECO:0000256" key="3">
    <source>
        <dbReference type="ARBA" id="ARBA00022692"/>
    </source>
</evidence>
<evidence type="ECO:0000256" key="8">
    <source>
        <dbReference type="PROSITE-ProRule" id="PRU00284"/>
    </source>
</evidence>
<dbReference type="Pfam" id="PF17202">
    <property type="entry name" value="sCache_3_3"/>
    <property type="match status" value="1"/>
</dbReference>
<organism evidence="11 12">
    <name type="scientific">Wujia chipingensis</name>
    <dbReference type="NCBI Taxonomy" id="2763670"/>
    <lineage>
        <taxon>Bacteria</taxon>
        <taxon>Bacillati</taxon>
        <taxon>Bacillota</taxon>
        <taxon>Clostridia</taxon>
        <taxon>Lachnospirales</taxon>
        <taxon>Lachnospiraceae</taxon>
        <taxon>Wujia</taxon>
    </lineage>
</organism>
<evidence type="ECO:0000256" key="1">
    <source>
        <dbReference type="ARBA" id="ARBA00004651"/>
    </source>
</evidence>
<accession>A0A7G9FNK1</accession>
<dbReference type="PANTHER" id="PTHR32089:SF112">
    <property type="entry name" value="LYSOZYME-LIKE PROTEIN-RELATED"/>
    <property type="match status" value="1"/>
</dbReference>
<dbReference type="EMBL" id="CP060632">
    <property type="protein sequence ID" value="QNM00133.1"/>
    <property type="molecule type" value="Genomic_DNA"/>
</dbReference>
<comment type="similarity">
    <text evidence="7">Belongs to the methyl-accepting chemotaxis (MCP) protein family.</text>
</comment>
<dbReference type="Gene3D" id="1.10.287.950">
    <property type="entry name" value="Methyl-accepting chemotaxis protein"/>
    <property type="match status" value="1"/>
</dbReference>
<dbReference type="PRINTS" id="PR00260">
    <property type="entry name" value="CHEMTRNSDUCR"/>
</dbReference>
<evidence type="ECO:0000256" key="4">
    <source>
        <dbReference type="ARBA" id="ARBA00022989"/>
    </source>
</evidence>
<keyword evidence="12" id="KW-1185">Reference proteome</keyword>
<keyword evidence="5 9" id="KW-0472">Membrane</keyword>
<dbReference type="GO" id="GO:0004888">
    <property type="term" value="F:transmembrane signaling receptor activity"/>
    <property type="evidence" value="ECO:0007669"/>
    <property type="project" value="InterPro"/>
</dbReference>
<sequence length="560" mass="60533">MGTIKNTKGKRLNILWVIILIGSVPLLTAILILTIYSTRKMEQELEDSTYARLKACAVSVEKYFEWDVREDILCRDDVSYEFIDSLKKDNIELTFFEGDERYITSVVDENGNRPEGTKADAAIWKTVQAGKDYHADGVQIAGADYYVYYTPVYSDAGDVIGMGFAGEKTATVNAAKKGLVRTLLLISVAIGILYLGALILLALKIRKSLAKTTAHIERIANGSISEDVEGSSAIAEIDTLIDSSKILKEKLNNIVTSVNDHVVNLQQDTSSLNERADFSNEGAGQISQAMEELSVTAVTLADNVQDVNAKSIEMGNAITDIDNDVQVLSANSEQMGKANSTATKSMETVLDSSNQSAEIIERITNQIEETNQAILSINEAVNLIMDITGQTSLLALNASIEAARAGQSGSGFAVVASEIKKLAEQSAEGVDTIKQVADNIFAKSNECVSMVHDVQTLLRKEQDDISATCSSFATLSKTISDNIVAVTRISEKSKQLDGIKQSIIANITDLSAISEENAASNEEVSANVTSIAEAIDQMNTATGHVSKVSDELAEMMKYFE</sequence>
<keyword evidence="4 9" id="KW-1133">Transmembrane helix</keyword>
<keyword evidence="3 9" id="KW-0812">Transmembrane</keyword>
<dbReference type="KEGG" id="wcp:H9Q76_02175"/>
<dbReference type="SUPFAM" id="SSF58104">
    <property type="entry name" value="Methyl-accepting chemotaxis protein (MCP) signaling domain"/>
    <property type="match status" value="1"/>
</dbReference>
<evidence type="ECO:0000256" key="9">
    <source>
        <dbReference type="SAM" id="Phobius"/>
    </source>
</evidence>
<dbReference type="InterPro" id="IPR004090">
    <property type="entry name" value="Chemotax_Me-accpt_rcpt"/>
</dbReference>
<dbReference type="SMART" id="SM00283">
    <property type="entry name" value="MA"/>
    <property type="match status" value="1"/>
</dbReference>
<protein>
    <submittedName>
        <fullName evidence="11">Methyl-accepting chemotaxis protein</fullName>
    </submittedName>
</protein>
<gene>
    <name evidence="11" type="ORF">H9Q76_02175</name>
</gene>
<evidence type="ECO:0000256" key="2">
    <source>
        <dbReference type="ARBA" id="ARBA00022475"/>
    </source>
</evidence>
<reference evidence="11 12" key="1">
    <citation type="submission" date="2020-08" db="EMBL/GenBank/DDBJ databases">
        <authorList>
            <person name="Liu C."/>
            <person name="Sun Q."/>
        </authorList>
    </citation>
    <scope>NUCLEOTIDE SEQUENCE [LARGE SCALE GENOMIC DNA]</scope>
    <source>
        <strain evidence="11 12">NSJ-4</strain>
    </source>
</reference>
<dbReference type="InterPro" id="IPR004089">
    <property type="entry name" value="MCPsignal_dom"/>
</dbReference>
<evidence type="ECO:0000256" key="6">
    <source>
        <dbReference type="ARBA" id="ARBA00023224"/>
    </source>
</evidence>
<dbReference type="Pfam" id="PF00015">
    <property type="entry name" value="MCPsignal"/>
    <property type="match status" value="1"/>
</dbReference>
<evidence type="ECO:0000313" key="12">
    <source>
        <dbReference type="Proteomes" id="UP000515819"/>
    </source>
</evidence>
<feature type="transmembrane region" description="Helical" evidence="9">
    <location>
        <begin position="183"/>
        <end position="203"/>
    </location>
</feature>
<feature type="transmembrane region" description="Helical" evidence="9">
    <location>
        <begin position="14"/>
        <end position="36"/>
    </location>
</feature>
<dbReference type="Proteomes" id="UP000515819">
    <property type="component" value="Chromosome"/>
</dbReference>
<evidence type="ECO:0000256" key="5">
    <source>
        <dbReference type="ARBA" id="ARBA00023136"/>
    </source>
</evidence>
<dbReference type="GO" id="GO:0006935">
    <property type="term" value="P:chemotaxis"/>
    <property type="evidence" value="ECO:0007669"/>
    <property type="project" value="InterPro"/>
</dbReference>
<comment type="subcellular location">
    <subcellularLocation>
        <location evidence="1">Cell membrane</location>
        <topology evidence="1">Multi-pass membrane protein</topology>
    </subcellularLocation>
</comment>
<dbReference type="GO" id="GO:0005886">
    <property type="term" value="C:plasma membrane"/>
    <property type="evidence" value="ECO:0007669"/>
    <property type="project" value="UniProtKB-SubCell"/>
</dbReference>
<keyword evidence="2" id="KW-1003">Cell membrane</keyword>